<dbReference type="AlphaFoldDB" id="A0A3E2V7B1"/>
<evidence type="ECO:0000256" key="3">
    <source>
        <dbReference type="ARBA" id="ARBA00023125"/>
    </source>
</evidence>
<protein>
    <submittedName>
        <fullName evidence="6">IS4 family transposase</fullName>
    </submittedName>
</protein>
<organism evidence="6 7">
    <name type="scientific">Clostridium innocuum</name>
    <dbReference type="NCBI Taxonomy" id="1522"/>
    <lineage>
        <taxon>Bacteria</taxon>
        <taxon>Bacillati</taxon>
        <taxon>Bacillota</taxon>
        <taxon>Clostridia</taxon>
        <taxon>Eubacteriales</taxon>
        <taxon>Clostridiaceae</taxon>
        <taxon>Clostridium</taxon>
    </lineage>
</organism>
<evidence type="ECO:0000313" key="7">
    <source>
        <dbReference type="Proteomes" id="UP000260025"/>
    </source>
</evidence>
<name>A0A3E2V7B1_CLOIN</name>
<dbReference type="InterPro" id="IPR012337">
    <property type="entry name" value="RNaseH-like_sf"/>
</dbReference>
<dbReference type="InterPro" id="IPR047952">
    <property type="entry name" value="Transpos_IS4"/>
</dbReference>
<dbReference type="Gene3D" id="3.90.350.10">
    <property type="entry name" value="Transposase Inhibitor Protein From Tn5, Chain A, domain 1"/>
    <property type="match status" value="1"/>
</dbReference>
<evidence type="ECO:0000313" key="6">
    <source>
        <dbReference type="EMBL" id="RGC06401.1"/>
    </source>
</evidence>
<accession>A0A3E2V7B1</accession>
<dbReference type="GO" id="GO:0006313">
    <property type="term" value="P:DNA transposition"/>
    <property type="evidence" value="ECO:0007669"/>
    <property type="project" value="InterPro"/>
</dbReference>
<comment type="similarity">
    <text evidence="1">Belongs to the transposase 11 family.</text>
</comment>
<proteinExistence type="inferred from homology"/>
<dbReference type="NCBIfam" id="NF033592">
    <property type="entry name" value="transpos_IS4_1"/>
    <property type="match status" value="1"/>
</dbReference>
<keyword evidence="4" id="KW-0233">DNA recombination</keyword>
<keyword evidence="3" id="KW-0238">DNA-binding</keyword>
<sequence>MMSSTVVKSCQARISSLLGKFGSYIRCEKVRHLTRKHPNDFVRIFKFPWYDVLLYLIFRSENCTQSELSKYYSDIGKTNLRISKQAAFKALKKVNPDVFSDLIHTFARFFYESDLVKTYKGYILLSEDGTANELRPSKKALNQFGFVTNQFIRNKDAAQKATSRSAAFYDITNGFIVNFTMNPYKKSEIPIAIEHLTNCHSLFDGRKTIYLADRYYGCIELFAILESYGFQYCIRGKSNFFKKYVSQMKSNDEWIEVKLDKTWLKRLKYDIAKERFQRNPTIQIRVVKKSYTYTDKKGNIHHTDLIYFTNLSEKEFSTNEIVSLYAKRWDIESSYKTLKTNYEWERFFSEDCDCEMCCIYAKVIYHNLIGIIRKELNDMLILEDKNKSNIYKYTTNIVQLSKLMSENNLCRWIRSCNGKAIEKLIDLAIILIHKIKIPIRPGRHNQRWGRIVTCSSPIRFRLDGRNWPRTSYSHGKLRTTQP</sequence>
<dbReference type="EMBL" id="QVEV01000111">
    <property type="protein sequence ID" value="RGC06401.1"/>
    <property type="molecule type" value="Genomic_DNA"/>
</dbReference>
<gene>
    <name evidence="6" type="ORF">DXA38_22780</name>
</gene>
<keyword evidence="2" id="KW-0815">Transposition</keyword>
<reference evidence="6 7" key="1">
    <citation type="submission" date="2018-08" db="EMBL/GenBank/DDBJ databases">
        <title>A genome reference for cultivated species of the human gut microbiota.</title>
        <authorList>
            <person name="Zou Y."/>
            <person name="Xue W."/>
            <person name="Luo G."/>
        </authorList>
    </citation>
    <scope>NUCLEOTIDE SEQUENCE [LARGE SCALE GENOMIC DNA]</scope>
    <source>
        <strain evidence="6 7">OF01-2LB</strain>
    </source>
</reference>
<dbReference type="SUPFAM" id="SSF53098">
    <property type="entry name" value="Ribonuclease H-like"/>
    <property type="match status" value="1"/>
</dbReference>
<dbReference type="InterPro" id="IPR002559">
    <property type="entry name" value="Transposase_11"/>
</dbReference>
<dbReference type="GO" id="GO:0003677">
    <property type="term" value="F:DNA binding"/>
    <property type="evidence" value="ECO:0007669"/>
    <property type="project" value="UniProtKB-KW"/>
</dbReference>
<dbReference type="Pfam" id="PF01609">
    <property type="entry name" value="DDE_Tnp_1"/>
    <property type="match status" value="1"/>
</dbReference>
<dbReference type="GO" id="GO:0004803">
    <property type="term" value="F:transposase activity"/>
    <property type="evidence" value="ECO:0007669"/>
    <property type="project" value="InterPro"/>
</dbReference>
<dbReference type="Proteomes" id="UP000260025">
    <property type="component" value="Unassembled WGS sequence"/>
</dbReference>
<evidence type="ECO:0000256" key="4">
    <source>
        <dbReference type="ARBA" id="ARBA00023172"/>
    </source>
</evidence>
<comment type="caution">
    <text evidence="6">The sequence shown here is derived from an EMBL/GenBank/DDBJ whole genome shotgun (WGS) entry which is preliminary data.</text>
</comment>
<dbReference type="PANTHER" id="PTHR33258">
    <property type="entry name" value="TRANSPOSASE INSL FOR INSERTION SEQUENCE ELEMENT IS186A-RELATED"/>
    <property type="match status" value="1"/>
</dbReference>
<feature type="domain" description="Transposase IS4-like" evidence="5">
    <location>
        <begin position="159"/>
        <end position="351"/>
    </location>
</feature>
<evidence type="ECO:0000256" key="2">
    <source>
        <dbReference type="ARBA" id="ARBA00022578"/>
    </source>
</evidence>
<evidence type="ECO:0000259" key="5">
    <source>
        <dbReference type="Pfam" id="PF01609"/>
    </source>
</evidence>
<dbReference type="PANTHER" id="PTHR33258:SF1">
    <property type="entry name" value="TRANSPOSASE INSL FOR INSERTION SEQUENCE ELEMENT IS186A-RELATED"/>
    <property type="match status" value="1"/>
</dbReference>
<evidence type="ECO:0000256" key="1">
    <source>
        <dbReference type="ARBA" id="ARBA00010075"/>
    </source>
</evidence>